<evidence type="ECO:0000256" key="10">
    <source>
        <dbReference type="RuleBase" id="RU003357"/>
    </source>
</evidence>
<dbReference type="InterPro" id="IPR012910">
    <property type="entry name" value="Plug_dom"/>
</dbReference>
<dbReference type="PANTHER" id="PTHR32552">
    <property type="entry name" value="FERRICHROME IRON RECEPTOR-RELATED"/>
    <property type="match status" value="1"/>
</dbReference>
<keyword evidence="4 9" id="KW-0812">Transmembrane</keyword>
<comment type="subcellular location">
    <subcellularLocation>
        <location evidence="1 9">Cell outer membrane</location>
        <topology evidence="1 9">Multi-pass membrane protein</topology>
    </subcellularLocation>
</comment>
<keyword evidence="5" id="KW-0732">Signal</keyword>
<dbReference type="PROSITE" id="PS01156">
    <property type="entry name" value="TONB_DEPENDENT_REC_2"/>
    <property type="match status" value="1"/>
</dbReference>
<evidence type="ECO:0000256" key="9">
    <source>
        <dbReference type="PROSITE-ProRule" id="PRU01360"/>
    </source>
</evidence>
<accession>A0A1Y5MTM2</accession>
<organism evidence="13 14">
    <name type="scientific">Campylobacter concisus</name>
    <dbReference type="NCBI Taxonomy" id="199"/>
    <lineage>
        <taxon>Bacteria</taxon>
        <taxon>Pseudomonadati</taxon>
        <taxon>Campylobacterota</taxon>
        <taxon>Epsilonproteobacteria</taxon>
        <taxon>Campylobacterales</taxon>
        <taxon>Campylobacteraceae</taxon>
        <taxon>Campylobacter</taxon>
    </lineage>
</organism>
<dbReference type="Pfam" id="PF07715">
    <property type="entry name" value="Plug"/>
    <property type="match status" value="1"/>
</dbReference>
<dbReference type="InterPro" id="IPR039426">
    <property type="entry name" value="TonB-dep_rcpt-like"/>
</dbReference>
<dbReference type="PROSITE" id="PS52016">
    <property type="entry name" value="TONB_DEPENDENT_REC_3"/>
    <property type="match status" value="1"/>
</dbReference>
<keyword evidence="6 10" id="KW-0798">TonB box</keyword>
<comment type="caution">
    <text evidence="13">The sequence shown here is derived from an EMBL/GenBank/DDBJ whole genome shotgun (WGS) entry which is preliminary data.</text>
</comment>
<dbReference type="PANTHER" id="PTHR32552:SF82">
    <property type="entry name" value="FCUA PROTEIN"/>
    <property type="match status" value="1"/>
</dbReference>
<evidence type="ECO:0000256" key="4">
    <source>
        <dbReference type="ARBA" id="ARBA00022692"/>
    </source>
</evidence>
<name>A0A1Y5MTM2_9BACT</name>
<dbReference type="InterPro" id="IPR000531">
    <property type="entry name" value="Beta-barrel_TonB"/>
</dbReference>
<protein>
    <submittedName>
        <fullName evidence="13">Ligand-gated channel protein</fullName>
    </submittedName>
</protein>
<keyword evidence="3 9" id="KW-1134">Transmembrane beta strand</keyword>
<evidence type="ECO:0000256" key="6">
    <source>
        <dbReference type="ARBA" id="ARBA00023077"/>
    </source>
</evidence>
<dbReference type="Proteomes" id="UP000195967">
    <property type="component" value="Unassembled WGS sequence"/>
</dbReference>
<gene>
    <name evidence="13" type="ORF">B9N62_04255</name>
</gene>
<keyword evidence="7 9" id="KW-0472">Membrane</keyword>
<evidence type="ECO:0000259" key="11">
    <source>
        <dbReference type="Pfam" id="PF00593"/>
    </source>
</evidence>
<dbReference type="EMBL" id="NDYO01000005">
    <property type="protein sequence ID" value="OUT11747.1"/>
    <property type="molecule type" value="Genomic_DNA"/>
</dbReference>
<comment type="similarity">
    <text evidence="9 10">Belongs to the TonB-dependent receptor family.</text>
</comment>
<dbReference type="GO" id="GO:0009279">
    <property type="term" value="C:cell outer membrane"/>
    <property type="evidence" value="ECO:0007669"/>
    <property type="project" value="UniProtKB-SubCell"/>
</dbReference>
<evidence type="ECO:0000256" key="3">
    <source>
        <dbReference type="ARBA" id="ARBA00022452"/>
    </source>
</evidence>
<dbReference type="Gene3D" id="2.40.170.20">
    <property type="entry name" value="TonB-dependent receptor, beta-barrel domain"/>
    <property type="match status" value="1"/>
</dbReference>
<sequence length="662" mass="73583">MCSGFLSQVFAVQTTKLEGVEVNSVGDNISESGIDEGILNKRVAAGPLADKKVIDMPYQVNTISKEVLDNQGVQAFDEAVKYFPSAQLQYRGGGEMGRPQTRGFQGSVVGNVLWDGFYAVSTTAIPMVMFESLQIQNGLAGSLYGGQDPAGIFSYSRKRPVADYNAIWTDYISRGNLGVGFDTSNKFEKIGYRGVFYYTDGEREPKDSKTSRRLASIGLDFYPTDDLTFETNFSYYKHTMGGYYDGVSFASKDGVYQGYSPIRAGRRIVGVKHTGMPSFSDVTTSTDDERFMRTITASGKFKYAPTDRWYLEGGYQWQKAIRSRNGDSVFTVPSAFLKAQTDFNTGSIKHNFATELNGYRWSSGKDKSLLTDMKNISVVDDIALNDSLNVILSASNTWFKKTDYKKDGISWAGSVVYKIVPDFNVYFTYADSLKDGASKTYDKVGHPLYGQTISFNPYRSKQYELGVKTRVNEIDFSAAVFQITRPTYYEVNGIFGKQGDQRNRGIEFTTGGKIVDSLSAYGGITFIDPKMHKSANQKVVGKTIVGEPKVQANVLFDYAVPGTNKLAFTTNFHYTGKRYVDEMNTASVSGYFTTDLGARYTTKAWIGKETSIRFNVNNVFDKKYWVSIFSGDLDGSVPSSYSGASMFRGYGRTFMLSAQVKF</sequence>
<dbReference type="InterPro" id="IPR037066">
    <property type="entry name" value="Plug_dom_sf"/>
</dbReference>
<dbReference type="AlphaFoldDB" id="A0A1Y5MTM2"/>
<evidence type="ECO:0000256" key="2">
    <source>
        <dbReference type="ARBA" id="ARBA00022448"/>
    </source>
</evidence>
<dbReference type="GO" id="GO:0015344">
    <property type="term" value="F:siderophore uptake transmembrane transporter activity"/>
    <property type="evidence" value="ECO:0007669"/>
    <property type="project" value="TreeGrafter"/>
</dbReference>
<dbReference type="Pfam" id="PF00593">
    <property type="entry name" value="TonB_dep_Rec_b-barrel"/>
    <property type="match status" value="1"/>
</dbReference>
<evidence type="ECO:0000313" key="14">
    <source>
        <dbReference type="Proteomes" id="UP000195967"/>
    </source>
</evidence>
<keyword evidence="8 9" id="KW-0998">Cell outer membrane</keyword>
<evidence type="ECO:0000259" key="12">
    <source>
        <dbReference type="Pfam" id="PF07715"/>
    </source>
</evidence>
<keyword evidence="2 9" id="KW-0813">Transport</keyword>
<evidence type="ECO:0000256" key="7">
    <source>
        <dbReference type="ARBA" id="ARBA00023136"/>
    </source>
</evidence>
<feature type="domain" description="TonB-dependent receptor-like beta-barrel" evidence="11">
    <location>
        <begin position="163"/>
        <end position="619"/>
    </location>
</feature>
<evidence type="ECO:0000256" key="5">
    <source>
        <dbReference type="ARBA" id="ARBA00022729"/>
    </source>
</evidence>
<proteinExistence type="inferred from homology"/>
<reference evidence="13 14" key="1">
    <citation type="submission" date="2017-04" db="EMBL/GenBank/DDBJ databases">
        <title>Complete genome of Campylobacter concisus ATCC 33237T and draft genomes for an additional eight well characterized C. concisus strains.</title>
        <authorList>
            <person name="Cornelius A.J."/>
            <person name="Miller W.G."/>
            <person name="Lastovica A.J."/>
            <person name="On S.L."/>
            <person name="French N.P."/>
            <person name="Vandenberg O."/>
            <person name="Biggs P.J."/>
        </authorList>
    </citation>
    <scope>NUCLEOTIDE SEQUENCE [LARGE SCALE GENOMIC DNA]</scope>
    <source>
        <strain evidence="13 14">Lasto28.99</strain>
    </source>
</reference>
<dbReference type="SUPFAM" id="SSF56935">
    <property type="entry name" value="Porins"/>
    <property type="match status" value="1"/>
</dbReference>
<evidence type="ECO:0000256" key="8">
    <source>
        <dbReference type="ARBA" id="ARBA00023237"/>
    </source>
</evidence>
<evidence type="ECO:0000313" key="13">
    <source>
        <dbReference type="EMBL" id="OUT11747.1"/>
    </source>
</evidence>
<dbReference type="Gene3D" id="2.170.130.10">
    <property type="entry name" value="TonB-dependent receptor, plug domain"/>
    <property type="match status" value="1"/>
</dbReference>
<evidence type="ECO:0000256" key="1">
    <source>
        <dbReference type="ARBA" id="ARBA00004571"/>
    </source>
</evidence>
<feature type="domain" description="TonB-dependent receptor plug" evidence="12">
    <location>
        <begin position="53"/>
        <end position="152"/>
    </location>
</feature>
<dbReference type="InterPro" id="IPR010917">
    <property type="entry name" value="TonB_rcpt_CS"/>
</dbReference>
<dbReference type="InterPro" id="IPR036942">
    <property type="entry name" value="Beta-barrel_TonB_sf"/>
</dbReference>
<dbReference type="CDD" id="cd01347">
    <property type="entry name" value="ligand_gated_channel"/>
    <property type="match status" value="1"/>
</dbReference>